<sequence length="564" mass="64997">MEGSPYRQFAFSWSWRRFLEPIPGYPILGILGVTKTRTRRSGSCQGPGGKTAFRELVFWVLRRLEFLLRTQSLEFQRSLPEILEIRYLEKNISGLYSFSQSFFSRVVRTAFQELIFWVLRRLEFLLRTQVRDGFSVEDPALVVFLQAWLLLRIFQNIGQYEYFLFPALEEEKLGVYKAFSSSFVGGRTRPRRLSADPFSSSTSVWGEISEADNEAVPMAPLRQRCSNFLEDGPRSEIQEESLINIRKKFAIPPSVVMRCPSEFERAPDGGSDEIAIYETYLEASFRVGVPSIVAEVSSFFGFCPSQLTPLTWRTLMAIHVLGKFHGFVVGVHEILYSYYFAPLVSKPRFYHLRSRDGTPLVEEPSRGIKDVARPVSFIGEVVAKLVLGVPQRFRWVNFLMSKEALRHSRNVARLSVSIIYDEYQKAKTRKRRPFYIPPPRLVRAASSVSGPSFVPPAGTEAPSARISPMVVHQRLLTELFFLRNQVRGMAFHRDQSVLRTRATARWELMKEWLEKKVDRWNPEEEYRRYLFWAEGVDQLMTGGPVQAATLGYAAGSRYSRDPFF</sequence>
<evidence type="ECO:0000313" key="2">
    <source>
        <dbReference type="Proteomes" id="UP000712600"/>
    </source>
</evidence>
<name>A0A8S9NHQ6_BRACR</name>
<dbReference type="EMBL" id="QGKX02001621">
    <property type="protein sequence ID" value="KAF3504694.1"/>
    <property type="molecule type" value="Genomic_DNA"/>
</dbReference>
<dbReference type="PANTHER" id="PTHR31099">
    <property type="entry name" value="OS06G0165300 PROTEIN"/>
    <property type="match status" value="1"/>
</dbReference>
<evidence type="ECO:0000313" key="1">
    <source>
        <dbReference type="EMBL" id="KAF3504694.1"/>
    </source>
</evidence>
<dbReference type="Proteomes" id="UP000712600">
    <property type="component" value="Unassembled WGS sequence"/>
</dbReference>
<dbReference type="PANTHER" id="PTHR31099:SF24">
    <property type="entry name" value="AMINOTRANSFERASE-LIKE PLANT MOBILE DOMAIN-CONTAINING PROTEIN"/>
    <property type="match status" value="1"/>
</dbReference>
<organism evidence="1 2">
    <name type="scientific">Brassica cretica</name>
    <name type="common">Mustard</name>
    <dbReference type="NCBI Taxonomy" id="69181"/>
    <lineage>
        <taxon>Eukaryota</taxon>
        <taxon>Viridiplantae</taxon>
        <taxon>Streptophyta</taxon>
        <taxon>Embryophyta</taxon>
        <taxon>Tracheophyta</taxon>
        <taxon>Spermatophyta</taxon>
        <taxon>Magnoliopsida</taxon>
        <taxon>eudicotyledons</taxon>
        <taxon>Gunneridae</taxon>
        <taxon>Pentapetalae</taxon>
        <taxon>rosids</taxon>
        <taxon>malvids</taxon>
        <taxon>Brassicales</taxon>
        <taxon>Brassicaceae</taxon>
        <taxon>Brassiceae</taxon>
        <taxon>Brassica</taxon>
    </lineage>
</organism>
<reference evidence="1" key="1">
    <citation type="submission" date="2019-12" db="EMBL/GenBank/DDBJ databases">
        <title>Genome sequencing and annotation of Brassica cretica.</title>
        <authorList>
            <person name="Studholme D.J."/>
            <person name="Sarris P."/>
        </authorList>
    </citation>
    <scope>NUCLEOTIDE SEQUENCE</scope>
    <source>
        <strain evidence="1">PFS-109/04</strain>
        <tissue evidence="1">Leaf</tissue>
    </source>
</reference>
<dbReference type="AlphaFoldDB" id="A0A8S9NHQ6"/>
<accession>A0A8S9NHQ6</accession>
<protein>
    <submittedName>
        <fullName evidence="1">Uncharacterized protein</fullName>
    </submittedName>
</protein>
<comment type="caution">
    <text evidence="1">The sequence shown here is derived from an EMBL/GenBank/DDBJ whole genome shotgun (WGS) entry which is preliminary data.</text>
</comment>
<proteinExistence type="predicted"/>
<gene>
    <name evidence="1" type="ORF">F2Q69_00044247</name>
</gene>